<evidence type="ECO:0000313" key="1">
    <source>
        <dbReference type="EMBL" id="KAG8067315.1"/>
    </source>
</evidence>
<reference evidence="1" key="2">
    <citation type="submission" date="2021-02" db="EMBL/GenBank/DDBJ databases">
        <authorList>
            <person name="Kimball J.A."/>
            <person name="Haas M.W."/>
            <person name="Macchietto M."/>
            <person name="Kono T."/>
            <person name="Duquette J."/>
            <person name="Shao M."/>
        </authorList>
    </citation>
    <scope>NUCLEOTIDE SEQUENCE</scope>
    <source>
        <tissue evidence="1">Fresh leaf tissue</tissue>
    </source>
</reference>
<dbReference type="Proteomes" id="UP000729402">
    <property type="component" value="Unassembled WGS sequence"/>
</dbReference>
<organism evidence="1 2">
    <name type="scientific">Zizania palustris</name>
    <name type="common">Northern wild rice</name>
    <dbReference type="NCBI Taxonomy" id="103762"/>
    <lineage>
        <taxon>Eukaryota</taxon>
        <taxon>Viridiplantae</taxon>
        <taxon>Streptophyta</taxon>
        <taxon>Embryophyta</taxon>
        <taxon>Tracheophyta</taxon>
        <taxon>Spermatophyta</taxon>
        <taxon>Magnoliopsida</taxon>
        <taxon>Liliopsida</taxon>
        <taxon>Poales</taxon>
        <taxon>Poaceae</taxon>
        <taxon>BOP clade</taxon>
        <taxon>Oryzoideae</taxon>
        <taxon>Oryzeae</taxon>
        <taxon>Zizaniinae</taxon>
        <taxon>Zizania</taxon>
    </lineage>
</organism>
<name>A0A8J5SUZ2_ZIZPA</name>
<dbReference type="EMBL" id="JAAALK010000284">
    <property type="protein sequence ID" value="KAG8067315.1"/>
    <property type="molecule type" value="Genomic_DNA"/>
</dbReference>
<accession>A0A8J5SUZ2</accession>
<proteinExistence type="predicted"/>
<gene>
    <name evidence="1" type="ORF">GUJ93_ZPchr0005g15755</name>
</gene>
<evidence type="ECO:0000313" key="2">
    <source>
        <dbReference type="Proteomes" id="UP000729402"/>
    </source>
</evidence>
<protein>
    <submittedName>
        <fullName evidence="1">Uncharacterized protein</fullName>
    </submittedName>
</protein>
<reference evidence="1" key="1">
    <citation type="journal article" date="2021" name="bioRxiv">
        <title>Whole Genome Assembly and Annotation of Northern Wild Rice, Zizania palustris L., Supports a Whole Genome Duplication in the Zizania Genus.</title>
        <authorList>
            <person name="Haas M."/>
            <person name="Kono T."/>
            <person name="Macchietto M."/>
            <person name="Millas R."/>
            <person name="McGilp L."/>
            <person name="Shao M."/>
            <person name="Duquette J."/>
            <person name="Hirsch C.N."/>
            <person name="Kimball J."/>
        </authorList>
    </citation>
    <scope>NUCLEOTIDE SEQUENCE</scope>
    <source>
        <tissue evidence="1">Fresh leaf tissue</tissue>
    </source>
</reference>
<dbReference type="AlphaFoldDB" id="A0A8J5SUZ2"/>
<sequence length="177" mass="20208">MHKETGQLLMDACFTSFFNSEQARQLQALVSLQRARTCRMSSSQMATHRHTAKEIALPADSSERRSTFHWETLPHGADWVHAKRLRLMSSLHMVNVRSSTEGNKVKCEPSLSLYLIIEKNATMWTYLMSETVCQYLPWWIGAKLGCQGEFLCSVLDSRVSTKIDFGVGKQETMQKMT</sequence>
<comment type="caution">
    <text evidence="1">The sequence shown here is derived from an EMBL/GenBank/DDBJ whole genome shotgun (WGS) entry which is preliminary data.</text>
</comment>
<keyword evidence="2" id="KW-1185">Reference proteome</keyword>